<dbReference type="RefSeq" id="WP_080812795.1">
    <property type="nucleotide sequence ID" value="NZ_CP021983.2"/>
</dbReference>
<proteinExistence type="predicted"/>
<keyword evidence="4" id="KW-1185">Reference proteome</keyword>
<sequence length="192" mass="20868">MAITLNLIHKSLNAQAATSWDFDTKRNNSSIIIGRDSSSCHVHLKDLSVAKIHASIFFKADFNGYYIHNLQPLNPISIDGAVLIQGEARLWQGSTIQLGNSTLLVEKLKLSSNKAISSQTPNRNSLSTNSPARLITPSQLSSSPPTPQPTQEHGLQCPKCQTIHPLTSQNVSCHICGHFLADADSVLISPKH</sequence>
<dbReference type="InterPro" id="IPR008984">
    <property type="entry name" value="SMAD_FHA_dom_sf"/>
</dbReference>
<dbReference type="EMBL" id="CP021983">
    <property type="protein sequence ID" value="ASC69471.1"/>
    <property type="molecule type" value="Genomic_DNA"/>
</dbReference>
<dbReference type="InterPro" id="IPR000253">
    <property type="entry name" value="FHA_dom"/>
</dbReference>
<protein>
    <recommendedName>
        <fullName evidence="2">FHA domain-containing protein</fullName>
    </recommendedName>
</protein>
<evidence type="ECO:0000256" key="1">
    <source>
        <dbReference type="SAM" id="MobiDB-lite"/>
    </source>
</evidence>
<dbReference type="AlphaFoldDB" id="A0A1Z3HGR2"/>
<dbReference type="Gene3D" id="2.60.200.20">
    <property type="match status" value="1"/>
</dbReference>
<dbReference type="OrthoDB" id="9816434at2"/>
<accession>A0A1Z3HGR2</accession>
<name>A0A1Z3HGR2_9CYAN</name>
<dbReference type="SMART" id="SM00240">
    <property type="entry name" value="FHA"/>
    <property type="match status" value="1"/>
</dbReference>
<dbReference type="KEGG" id="hhg:XM38_003980"/>
<feature type="region of interest" description="Disordered" evidence="1">
    <location>
        <begin position="115"/>
        <end position="155"/>
    </location>
</feature>
<organism evidence="3 4">
    <name type="scientific">Halomicronema hongdechloris C2206</name>
    <dbReference type="NCBI Taxonomy" id="1641165"/>
    <lineage>
        <taxon>Bacteria</taxon>
        <taxon>Bacillati</taxon>
        <taxon>Cyanobacteriota</taxon>
        <taxon>Cyanophyceae</taxon>
        <taxon>Nodosilineales</taxon>
        <taxon>Nodosilineaceae</taxon>
        <taxon>Halomicronema</taxon>
    </lineage>
</organism>
<evidence type="ECO:0000313" key="4">
    <source>
        <dbReference type="Proteomes" id="UP000191901"/>
    </source>
</evidence>
<evidence type="ECO:0000313" key="3">
    <source>
        <dbReference type="EMBL" id="ASC69471.1"/>
    </source>
</evidence>
<feature type="domain" description="FHA" evidence="2">
    <location>
        <begin position="31"/>
        <end position="83"/>
    </location>
</feature>
<reference evidence="3 4" key="1">
    <citation type="journal article" date="2016" name="Biochim. Biophys. Acta">
        <title>Characterization of red-shifted phycobilisomes isolated from the chlorophyll f-containing cyanobacterium Halomicronema hongdechloris.</title>
        <authorList>
            <person name="Li Y."/>
            <person name="Lin Y."/>
            <person name="Garvey C.J."/>
            <person name="Birch D."/>
            <person name="Corkery R.W."/>
            <person name="Loughlin P.C."/>
            <person name="Scheer H."/>
            <person name="Willows R.D."/>
            <person name="Chen M."/>
        </authorList>
    </citation>
    <scope>NUCLEOTIDE SEQUENCE [LARGE SCALE GENOMIC DNA]</scope>
    <source>
        <strain evidence="3 4">C2206</strain>
    </source>
</reference>
<gene>
    <name evidence="3" type="ORF">XM38_003980</name>
</gene>
<feature type="compositionally biased region" description="Polar residues" evidence="1">
    <location>
        <begin position="115"/>
        <end position="131"/>
    </location>
</feature>
<dbReference type="Pfam" id="PF00498">
    <property type="entry name" value="FHA"/>
    <property type="match status" value="1"/>
</dbReference>
<evidence type="ECO:0000259" key="2">
    <source>
        <dbReference type="PROSITE" id="PS50006"/>
    </source>
</evidence>
<dbReference type="SUPFAM" id="SSF49879">
    <property type="entry name" value="SMAD/FHA domain"/>
    <property type="match status" value="1"/>
</dbReference>
<dbReference type="PROSITE" id="PS50006">
    <property type="entry name" value="FHA_DOMAIN"/>
    <property type="match status" value="1"/>
</dbReference>
<dbReference type="Proteomes" id="UP000191901">
    <property type="component" value="Chromosome"/>
</dbReference>
<dbReference type="CDD" id="cd00060">
    <property type="entry name" value="FHA"/>
    <property type="match status" value="1"/>
</dbReference>